<evidence type="ECO:0000256" key="1">
    <source>
        <dbReference type="ARBA" id="ARBA00022536"/>
    </source>
</evidence>
<feature type="disulfide bond" evidence="6">
    <location>
        <begin position="471"/>
        <end position="480"/>
    </location>
</feature>
<dbReference type="FunFam" id="2.10.25.10:FF:000712">
    <property type="entry name" value="Uncharacterized protein"/>
    <property type="match status" value="1"/>
</dbReference>
<evidence type="ECO:0000256" key="6">
    <source>
        <dbReference type="PROSITE-ProRule" id="PRU00076"/>
    </source>
</evidence>
<dbReference type="Gene3D" id="3.10.100.10">
    <property type="entry name" value="Mannose-Binding Protein A, subunit A"/>
    <property type="match status" value="1"/>
</dbReference>
<keyword evidence="5" id="KW-0325">Glycoprotein</keyword>
<dbReference type="PANTHER" id="PTHR12916:SF9">
    <property type="entry name" value="NEUROGENIC LOCUS NOTCH HOMOLOG PROTEIN 1-RELATED"/>
    <property type="match status" value="1"/>
</dbReference>
<dbReference type="AlphaFoldDB" id="C3ZKG3"/>
<dbReference type="SMART" id="SM00179">
    <property type="entry name" value="EGF_CA"/>
    <property type="match status" value="4"/>
</dbReference>
<dbReference type="PROSITE" id="PS00010">
    <property type="entry name" value="ASX_HYDROXYL"/>
    <property type="match status" value="4"/>
</dbReference>
<dbReference type="FunFam" id="2.10.25.10:FF:000004">
    <property type="entry name" value="Neurogenic locus notch 1"/>
    <property type="match status" value="1"/>
</dbReference>
<feature type="domain" description="EGF-like" evidence="7">
    <location>
        <begin position="256"/>
        <end position="291"/>
    </location>
</feature>
<dbReference type="CDD" id="cd00037">
    <property type="entry name" value="CLECT"/>
    <property type="match status" value="1"/>
</dbReference>
<dbReference type="InterPro" id="IPR009030">
    <property type="entry name" value="Growth_fac_rcpt_cys_sf"/>
</dbReference>
<dbReference type="FunFam" id="2.10.25.10:FF:000031">
    <property type="entry name" value="neurogenic locus notch homolog protein 3"/>
    <property type="match status" value="1"/>
</dbReference>
<dbReference type="PRINTS" id="PR00010">
    <property type="entry name" value="EGFBLOOD"/>
</dbReference>
<dbReference type="InterPro" id="IPR016186">
    <property type="entry name" value="C-type_lectin-like/link_sf"/>
</dbReference>
<feature type="domain" description="EGF-like" evidence="7">
    <location>
        <begin position="405"/>
        <end position="443"/>
    </location>
</feature>
<accession>C3ZKG3</accession>
<feature type="domain" description="EGF-like" evidence="7">
    <location>
        <begin position="219"/>
        <end position="254"/>
    </location>
</feature>
<reference evidence="9" key="1">
    <citation type="journal article" date="2008" name="Nature">
        <title>The amphioxus genome and the evolution of the chordate karyotype.</title>
        <authorList>
            <consortium name="US DOE Joint Genome Institute (JGI-PGF)"/>
            <person name="Putnam N.H."/>
            <person name="Butts T."/>
            <person name="Ferrier D.E.K."/>
            <person name="Furlong R.F."/>
            <person name="Hellsten U."/>
            <person name="Kawashima T."/>
            <person name="Robinson-Rechavi M."/>
            <person name="Shoguchi E."/>
            <person name="Terry A."/>
            <person name="Yu J.-K."/>
            <person name="Benito-Gutierrez E.L."/>
            <person name="Dubchak I."/>
            <person name="Garcia-Fernandez J."/>
            <person name="Gibson-Brown J.J."/>
            <person name="Grigoriev I.V."/>
            <person name="Horton A.C."/>
            <person name="de Jong P.J."/>
            <person name="Jurka J."/>
            <person name="Kapitonov V.V."/>
            <person name="Kohara Y."/>
            <person name="Kuroki Y."/>
            <person name="Lindquist E."/>
            <person name="Lucas S."/>
            <person name="Osoegawa K."/>
            <person name="Pennacchio L.A."/>
            <person name="Salamov A.A."/>
            <person name="Satou Y."/>
            <person name="Sauka-Spengler T."/>
            <person name="Schmutz J."/>
            <person name="Shin-I T."/>
            <person name="Toyoda A."/>
            <person name="Bronner-Fraser M."/>
            <person name="Fujiyama A."/>
            <person name="Holland L.Z."/>
            <person name="Holland P.W.H."/>
            <person name="Satoh N."/>
            <person name="Rokhsar D.S."/>
        </authorList>
    </citation>
    <scope>NUCLEOTIDE SEQUENCE [LARGE SCALE GENOMIC DNA]</scope>
    <source>
        <strain evidence="9">S238N-H82</strain>
        <tissue evidence="9">Testes</tissue>
    </source>
</reference>
<dbReference type="STRING" id="7739.C3ZKG3"/>
<dbReference type="PROSITE" id="PS50026">
    <property type="entry name" value="EGF_3"/>
    <property type="match status" value="5"/>
</dbReference>
<keyword evidence="1 6" id="KW-0245">EGF-like domain</keyword>
<dbReference type="FunFam" id="2.10.25.10:FF:000857">
    <property type="entry name" value="Uncharacterized protein"/>
    <property type="match status" value="2"/>
</dbReference>
<feature type="domain" description="EGF-like" evidence="7">
    <location>
        <begin position="293"/>
        <end position="328"/>
    </location>
</feature>
<keyword evidence="2" id="KW-0732">Signal</keyword>
<dbReference type="CDD" id="cd00054">
    <property type="entry name" value="EGF_CA"/>
    <property type="match status" value="4"/>
</dbReference>
<dbReference type="PROSITE" id="PS00022">
    <property type="entry name" value="EGF_1"/>
    <property type="match status" value="5"/>
</dbReference>
<dbReference type="GO" id="GO:0005509">
    <property type="term" value="F:calcium ion binding"/>
    <property type="evidence" value="ECO:0007669"/>
    <property type="project" value="InterPro"/>
</dbReference>
<evidence type="ECO:0000313" key="9">
    <source>
        <dbReference type="EMBL" id="EEN47062.1"/>
    </source>
</evidence>
<dbReference type="Gene3D" id="2.10.25.10">
    <property type="entry name" value="Laminin"/>
    <property type="match status" value="5"/>
</dbReference>
<evidence type="ECO:0000259" key="8">
    <source>
        <dbReference type="PROSITE" id="PS50041"/>
    </source>
</evidence>
<comment type="caution">
    <text evidence="6">Lacks conserved residue(s) required for the propagation of feature annotation.</text>
</comment>
<dbReference type="Pfam" id="PF12661">
    <property type="entry name" value="hEGF"/>
    <property type="match status" value="1"/>
</dbReference>
<dbReference type="Pfam" id="PF00008">
    <property type="entry name" value="EGF"/>
    <property type="match status" value="2"/>
</dbReference>
<feature type="disulfide bond" evidence="6">
    <location>
        <begin position="260"/>
        <end position="270"/>
    </location>
</feature>
<dbReference type="InterPro" id="IPR013032">
    <property type="entry name" value="EGF-like_CS"/>
</dbReference>
<name>C3ZKG3_BRAFL</name>
<dbReference type="InterPro" id="IPR000152">
    <property type="entry name" value="EGF-type_Asp/Asn_hydroxyl_site"/>
</dbReference>
<protein>
    <submittedName>
        <fullName evidence="9">Uncharacterized protein</fullName>
    </submittedName>
</protein>
<dbReference type="FunFam" id="3.10.100.10:FF:000171">
    <property type="entry name" value="Uncharacterized protein"/>
    <property type="match status" value="1"/>
</dbReference>
<dbReference type="EMBL" id="GG666636">
    <property type="protein sequence ID" value="EEN47062.1"/>
    <property type="molecule type" value="Genomic_DNA"/>
</dbReference>
<dbReference type="InterPro" id="IPR001304">
    <property type="entry name" value="C-type_lectin-like"/>
</dbReference>
<feature type="disulfide bond" evidence="6">
    <location>
        <begin position="318"/>
        <end position="327"/>
    </location>
</feature>
<dbReference type="PROSITE" id="PS50041">
    <property type="entry name" value="C_TYPE_LECTIN_2"/>
    <property type="match status" value="1"/>
</dbReference>
<evidence type="ECO:0000259" key="7">
    <source>
        <dbReference type="PROSITE" id="PS50026"/>
    </source>
</evidence>
<dbReference type="InterPro" id="IPR016187">
    <property type="entry name" value="CTDL_fold"/>
</dbReference>
<proteinExistence type="predicted"/>
<feature type="disulfide bond" evidence="6">
    <location>
        <begin position="281"/>
        <end position="290"/>
    </location>
</feature>
<organism>
    <name type="scientific">Branchiostoma floridae</name>
    <name type="common">Florida lancelet</name>
    <name type="synonym">Amphioxus</name>
    <dbReference type="NCBI Taxonomy" id="7739"/>
    <lineage>
        <taxon>Eukaryota</taxon>
        <taxon>Metazoa</taxon>
        <taxon>Chordata</taxon>
        <taxon>Cephalochordata</taxon>
        <taxon>Leptocardii</taxon>
        <taxon>Amphioxiformes</taxon>
        <taxon>Branchiostomatidae</taxon>
        <taxon>Branchiostoma</taxon>
    </lineage>
</organism>
<dbReference type="eggNOG" id="KOG1217">
    <property type="taxonomic scope" value="Eukaryota"/>
</dbReference>
<dbReference type="InterPro" id="IPR049883">
    <property type="entry name" value="NOTCH1_EGF-like"/>
</dbReference>
<gene>
    <name evidence="9" type="ORF">BRAFLDRAFT_119074</name>
</gene>
<feature type="domain" description="C-type lectin" evidence="8">
    <location>
        <begin position="332"/>
        <end position="433"/>
    </location>
</feature>
<dbReference type="Pfam" id="PF07645">
    <property type="entry name" value="EGF_CA"/>
    <property type="match status" value="1"/>
</dbReference>
<keyword evidence="3" id="KW-0677">Repeat</keyword>
<feature type="domain" description="EGF-like" evidence="7">
    <location>
        <begin position="445"/>
        <end position="481"/>
    </location>
</feature>
<dbReference type="SUPFAM" id="SSF57196">
    <property type="entry name" value="EGF/Laminin"/>
    <property type="match status" value="1"/>
</dbReference>
<dbReference type="PANTHER" id="PTHR12916">
    <property type="entry name" value="CYTOCHROME C OXIDASE POLYPEPTIDE VIC-2"/>
    <property type="match status" value="1"/>
</dbReference>
<keyword evidence="4 6" id="KW-1015">Disulfide bond</keyword>
<sequence>MVASLPNCSVVLILTSSCQTDRPMSLPPPPFHSPCWSNRSDELSCSQFDPFLLQRRRDTYLTITSDDGGSSRSMFEAAAGKRLSVCRQGQQRYLTSVDGFAFYKIRASGRMTNANVKVTCEAAGMRYPCHWSGMAGCTSYWTSGCIAYDGTGVGCSTNQVLSSKLCGNTDFRYCQPLDDTFVYIPGWRSDDSAYGVDYETHTHNLQGANFNNKYALCADINECAASPCTHGTCTDVVGSYTCSCEIGWEGTNCDQDINDCASGPCEHGTCMDGLASYTCSCDNGWEGTDCGQEIDDCASSPCVHGTCKDGFMSYTCSCENGWEGTDCDEGPFSGECYEFSTVALPHREATEACSTNGGRLVDVKDDKLQRFLADKISVTSRASNWLAMRSAPSPVYYSDGSSSSAAKPCEPNVCQNGGNCTSCFNGSSTFCDCPEGFDGRTCEINIDECASNPCQNHGSCDDGINSYSCRCLLGFQGDHCETDPPSANRMVSYQCSSASCPDGMYCTEEGAASFSCKPE</sequence>
<evidence type="ECO:0000256" key="5">
    <source>
        <dbReference type="ARBA" id="ARBA00023180"/>
    </source>
</evidence>
<evidence type="ECO:0000256" key="3">
    <source>
        <dbReference type="ARBA" id="ARBA00022737"/>
    </source>
</evidence>
<dbReference type="InParanoid" id="C3ZKG3"/>
<dbReference type="SUPFAM" id="SSF56436">
    <property type="entry name" value="C-type lectin-like"/>
    <property type="match status" value="1"/>
</dbReference>
<evidence type="ECO:0000256" key="4">
    <source>
        <dbReference type="ARBA" id="ARBA00023157"/>
    </source>
</evidence>
<feature type="disulfide bond" evidence="6">
    <location>
        <begin position="297"/>
        <end position="307"/>
    </location>
</feature>
<dbReference type="InterPro" id="IPR000742">
    <property type="entry name" value="EGF"/>
</dbReference>
<dbReference type="SUPFAM" id="SSF57184">
    <property type="entry name" value="Growth factor receptor domain"/>
    <property type="match status" value="1"/>
</dbReference>
<dbReference type="InterPro" id="IPR018097">
    <property type="entry name" value="EGF_Ca-bd_CS"/>
</dbReference>
<feature type="disulfide bond" evidence="6">
    <location>
        <begin position="433"/>
        <end position="442"/>
    </location>
</feature>
<dbReference type="InterPro" id="IPR001881">
    <property type="entry name" value="EGF-like_Ca-bd_dom"/>
</dbReference>
<dbReference type="SMART" id="SM00181">
    <property type="entry name" value="EGF"/>
    <property type="match status" value="5"/>
</dbReference>
<feature type="disulfide bond" evidence="6">
    <location>
        <begin position="244"/>
        <end position="253"/>
    </location>
</feature>
<evidence type="ECO:0000256" key="2">
    <source>
        <dbReference type="ARBA" id="ARBA00022729"/>
    </source>
</evidence>
<dbReference type="PROSITE" id="PS01187">
    <property type="entry name" value="EGF_CA"/>
    <property type="match status" value="3"/>
</dbReference>
<feature type="disulfide bond" evidence="6">
    <location>
        <begin position="414"/>
        <end position="431"/>
    </location>
</feature>
<dbReference type="PROSITE" id="PS01186">
    <property type="entry name" value="EGF_2"/>
    <property type="match status" value="5"/>
</dbReference>
<feature type="disulfide bond" evidence="6">
    <location>
        <begin position="223"/>
        <end position="233"/>
    </location>
</feature>